<dbReference type="NCBIfam" id="NF038073">
    <property type="entry name" value="rSAM_STM4011"/>
    <property type="match status" value="1"/>
</dbReference>
<dbReference type="SUPFAM" id="SSF102114">
    <property type="entry name" value="Radical SAM enzymes"/>
    <property type="match status" value="1"/>
</dbReference>
<name>A0A0J6TBD1_9HYPH</name>
<dbReference type="PATRIC" id="fig|1187852.3.peg.1097"/>
<evidence type="ECO:0000313" key="2">
    <source>
        <dbReference type="Proteomes" id="UP000036449"/>
    </source>
</evidence>
<sequence>MAPAHLDILYRGPLSSCNYACPYCPFAKRRDSRETLARDAAQLARFVAWIEGQTARSLGILFTPWGEALIRPAYRAAMARLSRLPQVRRVAAQTNLSWPTGWLDECAPERIAFWCTFHPGETPLDRFLGRCAELDARGIGYSVGIVGKREHLPVLAELRRRLRPDVYLWVNAYRDEGPHHYRADDLALIRSIDPLFDVNRTGIRSRGLACATGESVISVDGDGEVRRCHTVKARIGNLYDPDFDAALTPRPCPLAQCRCHIGYAHMPHLGFREIFGAGLLERALPPSDAPPQGATG</sequence>
<dbReference type="InterPro" id="IPR013785">
    <property type="entry name" value="Aldolase_TIM"/>
</dbReference>
<reference evidence="1 2" key="1">
    <citation type="submission" date="2015-03" db="EMBL/GenBank/DDBJ databases">
        <title>Genome sequencing of Methylobacterium tarhaniae DSM 25844.</title>
        <authorList>
            <person name="Chaudhry V."/>
            <person name="Patil P.B."/>
        </authorList>
    </citation>
    <scope>NUCLEOTIDE SEQUENCE [LARGE SCALE GENOMIC DNA]</scope>
    <source>
        <strain evidence="1 2">DSM 25844</strain>
    </source>
</reference>
<evidence type="ECO:0000313" key="1">
    <source>
        <dbReference type="EMBL" id="KMO44595.1"/>
    </source>
</evidence>
<proteinExistence type="predicted"/>
<comment type="caution">
    <text evidence="1">The sequence shown here is derived from an EMBL/GenBank/DDBJ whole genome shotgun (WGS) entry which is preliminary data.</text>
</comment>
<gene>
    <name evidence="1" type="ORF">VQ03_02220</name>
</gene>
<protein>
    <submittedName>
        <fullName evidence="1">Radical SAM protein</fullName>
    </submittedName>
</protein>
<dbReference type="EMBL" id="LABZ01000013">
    <property type="protein sequence ID" value="KMO44595.1"/>
    <property type="molecule type" value="Genomic_DNA"/>
</dbReference>
<dbReference type="Gene3D" id="3.20.20.70">
    <property type="entry name" value="Aldolase class I"/>
    <property type="match status" value="1"/>
</dbReference>
<organism evidence="1 2">
    <name type="scientific">Methylobacterium tarhaniae</name>
    <dbReference type="NCBI Taxonomy" id="1187852"/>
    <lineage>
        <taxon>Bacteria</taxon>
        <taxon>Pseudomonadati</taxon>
        <taxon>Pseudomonadota</taxon>
        <taxon>Alphaproteobacteria</taxon>
        <taxon>Hyphomicrobiales</taxon>
        <taxon>Methylobacteriaceae</taxon>
        <taxon>Methylobacterium</taxon>
    </lineage>
</organism>
<accession>A0A0J6TBD1</accession>
<dbReference type="InterPro" id="IPR047771">
    <property type="entry name" value="Radical_SAM_STM4011-like"/>
</dbReference>
<keyword evidence="2" id="KW-1185">Reference proteome</keyword>
<dbReference type="RefSeq" id="WP_048449220.1">
    <property type="nucleotide sequence ID" value="NZ_JBNNPJ010000068.1"/>
</dbReference>
<dbReference type="AlphaFoldDB" id="A0A0J6TBD1"/>
<dbReference type="OrthoDB" id="9780503at2"/>
<dbReference type="InterPro" id="IPR058240">
    <property type="entry name" value="rSAM_sf"/>
</dbReference>
<dbReference type="CDD" id="cd01335">
    <property type="entry name" value="Radical_SAM"/>
    <property type="match status" value="1"/>
</dbReference>
<dbReference type="Proteomes" id="UP000036449">
    <property type="component" value="Unassembled WGS sequence"/>
</dbReference>